<reference evidence="1" key="1">
    <citation type="submission" date="2006-10" db="EMBL/GenBank/DDBJ databases">
        <authorList>
            <person name="Amadeo P."/>
            <person name="Zhao Q."/>
            <person name="Wortman J."/>
            <person name="Fraser-Liggett C."/>
            <person name="Carlton J."/>
        </authorList>
    </citation>
    <scope>NUCLEOTIDE SEQUENCE</scope>
    <source>
        <strain evidence="1">G3</strain>
    </source>
</reference>
<gene>
    <name evidence="1" type="ORF">TVAG_201950</name>
</gene>
<dbReference type="InParanoid" id="A2DWL6"/>
<dbReference type="Proteomes" id="UP000001542">
    <property type="component" value="Unassembled WGS sequence"/>
</dbReference>
<dbReference type="VEuPathDB" id="TrichDB:TVAGG3_0201820"/>
<dbReference type="AlphaFoldDB" id="A2DWL6"/>
<dbReference type="EMBL" id="DS113259">
    <property type="protein sequence ID" value="EAY15201.1"/>
    <property type="molecule type" value="Genomic_DNA"/>
</dbReference>
<sequence length="186" mass="21648">MKVMVSNPYEMLNLKNKAWVDTLYIPELKDEHSCAHPSDFLVILCQNIFKEYEPYHPVKSSPDKKRKSSLTYVRSLYEFYKITQPDHWSPIRDIEEVDINDVSNTGVFSFNQAIDGIRNYLTPSAEFLKALSADIESRKQNATAISMEIQSVAEECAYYDEKISKLKEYVNNMDPSDEKDRLLQLF</sequence>
<dbReference type="KEGG" id="tva:4773202"/>
<organism evidence="1 2">
    <name type="scientific">Trichomonas vaginalis (strain ATCC PRA-98 / G3)</name>
    <dbReference type="NCBI Taxonomy" id="412133"/>
    <lineage>
        <taxon>Eukaryota</taxon>
        <taxon>Metamonada</taxon>
        <taxon>Parabasalia</taxon>
        <taxon>Trichomonadida</taxon>
        <taxon>Trichomonadidae</taxon>
        <taxon>Trichomonas</taxon>
    </lineage>
</organism>
<evidence type="ECO:0000313" key="2">
    <source>
        <dbReference type="Proteomes" id="UP000001542"/>
    </source>
</evidence>
<accession>A2DWL6</accession>
<dbReference type="RefSeq" id="XP_001327424.1">
    <property type="nucleotide sequence ID" value="XM_001327389.1"/>
</dbReference>
<keyword evidence="2" id="KW-1185">Reference proteome</keyword>
<evidence type="ECO:0000313" key="1">
    <source>
        <dbReference type="EMBL" id="EAY15201.1"/>
    </source>
</evidence>
<proteinExistence type="predicted"/>
<dbReference type="OrthoDB" id="10585048at2759"/>
<reference evidence="1" key="2">
    <citation type="journal article" date="2007" name="Science">
        <title>Draft genome sequence of the sexually transmitted pathogen Trichomonas vaginalis.</title>
        <authorList>
            <person name="Carlton J.M."/>
            <person name="Hirt R.P."/>
            <person name="Silva J.C."/>
            <person name="Delcher A.L."/>
            <person name="Schatz M."/>
            <person name="Zhao Q."/>
            <person name="Wortman J.R."/>
            <person name="Bidwell S.L."/>
            <person name="Alsmark U.C.M."/>
            <person name="Besteiro S."/>
            <person name="Sicheritz-Ponten T."/>
            <person name="Noel C.J."/>
            <person name="Dacks J.B."/>
            <person name="Foster P.G."/>
            <person name="Simillion C."/>
            <person name="Van de Peer Y."/>
            <person name="Miranda-Saavedra D."/>
            <person name="Barton G.J."/>
            <person name="Westrop G.D."/>
            <person name="Mueller S."/>
            <person name="Dessi D."/>
            <person name="Fiori P.L."/>
            <person name="Ren Q."/>
            <person name="Paulsen I."/>
            <person name="Zhang H."/>
            <person name="Bastida-Corcuera F.D."/>
            <person name="Simoes-Barbosa A."/>
            <person name="Brown M.T."/>
            <person name="Hayes R.D."/>
            <person name="Mukherjee M."/>
            <person name="Okumura C.Y."/>
            <person name="Schneider R."/>
            <person name="Smith A.J."/>
            <person name="Vanacova S."/>
            <person name="Villalvazo M."/>
            <person name="Haas B.J."/>
            <person name="Pertea M."/>
            <person name="Feldblyum T.V."/>
            <person name="Utterback T.R."/>
            <person name="Shu C.L."/>
            <person name="Osoegawa K."/>
            <person name="de Jong P.J."/>
            <person name="Hrdy I."/>
            <person name="Horvathova L."/>
            <person name="Zubacova Z."/>
            <person name="Dolezal P."/>
            <person name="Malik S.B."/>
            <person name="Logsdon J.M. Jr."/>
            <person name="Henze K."/>
            <person name="Gupta A."/>
            <person name="Wang C.C."/>
            <person name="Dunne R.L."/>
            <person name="Upcroft J.A."/>
            <person name="Upcroft P."/>
            <person name="White O."/>
            <person name="Salzberg S.L."/>
            <person name="Tang P."/>
            <person name="Chiu C.-H."/>
            <person name="Lee Y.-S."/>
            <person name="Embley T.M."/>
            <person name="Coombs G.H."/>
            <person name="Mottram J.C."/>
            <person name="Tachezy J."/>
            <person name="Fraser-Liggett C.M."/>
            <person name="Johnson P.J."/>
        </authorList>
    </citation>
    <scope>NUCLEOTIDE SEQUENCE [LARGE SCALE GENOMIC DNA]</scope>
    <source>
        <strain evidence="1">G3</strain>
    </source>
</reference>
<dbReference type="VEuPathDB" id="TrichDB:TVAG_201950"/>
<dbReference type="SMR" id="A2DWL6"/>
<protein>
    <submittedName>
        <fullName evidence="1">Uncharacterized protein</fullName>
    </submittedName>
</protein>
<name>A2DWL6_TRIV3</name>